<accession>A0ACC5QXZ4</accession>
<reference evidence="1" key="1">
    <citation type="submission" date="2021-01" db="EMBL/GenBank/DDBJ databases">
        <authorList>
            <person name="Sun Q."/>
        </authorList>
    </citation>
    <scope>NUCLEOTIDE SEQUENCE</scope>
    <source>
        <strain evidence="1">YIM B02566</strain>
    </source>
</reference>
<evidence type="ECO:0000313" key="1">
    <source>
        <dbReference type="EMBL" id="MBK1865086.1"/>
    </source>
</evidence>
<evidence type="ECO:0000313" key="2">
    <source>
        <dbReference type="Proteomes" id="UP000616151"/>
    </source>
</evidence>
<comment type="caution">
    <text evidence="1">The sequence shown here is derived from an EMBL/GenBank/DDBJ whole genome shotgun (WGS) entry which is preliminary data.</text>
</comment>
<proteinExistence type="predicted"/>
<name>A0ACC5QXZ4_9HYPH</name>
<organism evidence="1 2">
    <name type="scientific">Taklimakanibacter albus</name>
    <dbReference type="NCBI Taxonomy" id="2800327"/>
    <lineage>
        <taxon>Bacteria</taxon>
        <taxon>Pseudomonadati</taxon>
        <taxon>Pseudomonadota</taxon>
        <taxon>Alphaproteobacteria</taxon>
        <taxon>Hyphomicrobiales</taxon>
        <taxon>Aestuariivirgaceae</taxon>
        <taxon>Taklimakanibacter</taxon>
    </lineage>
</organism>
<dbReference type="Proteomes" id="UP000616151">
    <property type="component" value="Unassembled WGS sequence"/>
</dbReference>
<keyword evidence="2" id="KW-1185">Reference proteome</keyword>
<dbReference type="EMBL" id="JAENHL010000004">
    <property type="protein sequence ID" value="MBK1865086.1"/>
    <property type="molecule type" value="Genomic_DNA"/>
</dbReference>
<protein>
    <submittedName>
        <fullName evidence="1">GNAT family N-acetyltransferase</fullName>
    </submittedName>
</protein>
<gene>
    <name evidence="1" type="ORF">JHL16_01880</name>
</gene>
<sequence length="159" mass="17834">MIEIREYRESDQENLVGLIRELQASEVILYDRMKPVAQMGVWYVDLLKKKCAEDEGVILIAEENGAALGYAVILTRSAEDGTGDEVAYDYAYIIDLVVAKEARRRGIGKLLLADCERRARDAGRDDLRITVLAANQGAHDLYRALGFDDLLINMRKGLT</sequence>